<dbReference type="InterPro" id="IPR019734">
    <property type="entry name" value="TPR_rpt"/>
</dbReference>
<dbReference type="Pfam" id="PF13432">
    <property type="entry name" value="TPR_16"/>
    <property type="match status" value="1"/>
</dbReference>
<keyword evidence="2" id="KW-0732">Signal</keyword>
<name>A0ABW0KTU0_9BACT</name>
<dbReference type="Pfam" id="PF13174">
    <property type="entry name" value="TPR_6"/>
    <property type="match status" value="1"/>
</dbReference>
<dbReference type="Proteomes" id="UP001596052">
    <property type="component" value="Unassembled WGS sequence"/>
</dbReference>
<feature type="region of interest" description="Disordered" evidence="1">
    <location>
        <begin position="841"/>
        <end position="873"/>
    </location>
</feature>
<reference evidence="4" key="1">
    <citation type="journal article" date="2019" name="Int. J. Syst. Evol. Microbiol.">
        <title>The Global Catalogue of Microorganisms (GCM) 10K type strain sequencing project: providing services to taxonomists for standard genome sequencing and annotation.</title>
        <authorList>
            <consortium name="The Broad Institute Genomics Platform"/>
            <consortium name="The Broad Institute Genome Sequencing Center for Infectious Disease"/>
            <person name="Wu L."/>
            <person name="Ma J."/>
        </authorList>
    </citation>
    <scope>NUCLEOTIDE SEQUENCE [LARGE SCALE GENOMIC DNA]</scope>
    <source>
        <strain evidence="4">CGMCC 4.1469</strain>
    </source>
</reference>
<feature type="compositionally biased region" description="Basic and acidic residues" evidence="1">
    <location>
        <begin position="849"/>
        <end position="864"/>
    </location>
</feature>
<comment type="caution">
    <text evidence="3">The sequence shown here is derived from an EMBL/GenBank/DDBJ whole genome shotgun (WGS) entry which is preliminary data.</text>
</comment>
<gene>
    <name evidence="3" type="ORF">ACFQDI_18350</name>
</gene>
<dbReference type="InterPro" id="IPR011990">
    <property type="entry name" value="TPR-like_helical_dom_sf"/>
</dbReference>
<organism evidence="3 4">
    <name type="scientific">Prosthecobacter fluviatilis</name>
    <dbReference type="NCBI Taxonomy" id="445931"/>
    <lineage>
        <taxon>Bacteria</taxon>
        <taxon>Pseudomonadati</taxon>
        <taxon>Verrucomicrobiota</taxon>
        <taxon>Verrucomicrobiia</taxon>
        <taxon>Verrucomicrobiales</taxon>
        <taxon>Verrucomicrobiaceae</taxon>
        <taxon>Prosthecobacter</taxon>
    </lineage>
</organism>
<keyword evidence="4" id="KW-1185">Reference proteome</keyword>
<dbReference type="EMBL" id="JBHSMQ010000007">
    <property type="protein sequence ID" value="MFC5456834.1"/>
    <property type="molecule type" value="Genomic_DNA"/>
</dbReference>
<feature type="signal peptide" evidence="2">
    <location>
        <begin position="1"/>
        <end position="28"/>
    </location>
</feature>
<feature type="chain" id="PRO_5046792450" evidence="2">
    <location>
        <begin position="29"/>
        <end position="873"/>
    </location>
</feature>
<evidence type="ECO:0000313" key="4">
    <source>
        <dbReference type="Proteomes" id="UP001596052"/>
    </source>
</evidence>
<evidence type="ECO:0000256" key="2">
    <source>
        <dbReference type="SAM" id="SignalP"/>
    </source>
</evidence>
<sequence>MPKTRSLFFATALLALPAAMPAAGLEEAAEFVTARQALSDGLPGVAAVKAERLLKNKGWTRVETRTLATFAAEAWTRAGEGGRILTLADAYDLDDEPFWRGQALALTGDLNGARQVLTEESTAPRHPRAPLLLAQILATLGENAAARDALDPLLTSTDPALQNHARLLQSEIAINEGKTASVLPATAGKDDAPTRYLRARALLKSGQLADAKEMLQSLLATPKGGERLHQAAQLLQVEALLLQRQAIEAQEQLTKFLDATPDSPLWTEAFDLLNRAHQEIPASSTIPEGILRWVSVGNTAQQQPDPSPVLAEATAEFRGHAIYLTAQWLALQKRDDEAVSLLEALIQLQPRHPRISDAMKLAMEIYSSRHSDERVRTLADAWHKEFHTASVPVDFAMGALLYRSGQPGDALKLFQNAANVATTLTERRRALFNAAVAAISASDFTLYQSLLGQLEQISNAATGPAGADAAAMLELEKALFLAAQRKPEAEAALRSFIRSHPKHPRFADACIALAEWCLLASPPRIGDALKALDSATAAPGELPPQQQQRVLYTRLWLSDAAGDLKTLITQGAEFIKLWPQSSLIPEVRMKIAGAYYRLEDFANARTEFEIIARDYPDTELADTALYFAAMSATSVMSDDGRERAIEIWEELALKNGPLAIASRRQQALSERLHGNHAAALAVLDKVLAMKGLPAEQRLMTLCEKSELLLLLGKTDPAQLDAAADLLDAMLSDASLPFMWKARAGFTLATVHHDAKRDTEALEACYNVLRAADMTPPASPADYGWFSKAGFFGIDLLEASRQWEAAARLAEQIAKRPGDRASEARDRATKIRLEHFLWEGPAPKPPVILKPDETPAEKPDADKTPAKGTKKKAK</sequence>
<dbReference type="RefSeq" id="WP_377169490.1">
    <property type="nucleotide sequence ID" value="NZ_JBHSMQ010000007.1"/>
</dbReference>
<evidence type="ECO:0000256" key="1">
    <source>
        <dbReference type="SAM" id="MobiDB-lite"/>
    </source>
</evidence>
<protein>
    <submittedName>
        <fullName evidence="3">Tetratricopeptide repeat protein</fullName>
    </submittedName>
</protein>
<accession>A0ABW0KTU0</accession>
<evidence type="ECO:0000313" key="3">
    <source>
        <dbReference type="EMBL" id="MFC5456834.1"/>
    </source>
</evidence>
<dbReference type="SUPFAM" id="SSF48452">
    <property type="entry name" value="TPR-like"/>
    <property type="match status" value="2"/>
</dbReference>
<proteinExistence type="predicted"/>
<dbReference type="Gene3D" id="1.25.40.10">
    <property type="entry name" value="Tetratricopeptide repeat domain"/>
    <property type="match status" value="2"/>
</dbReference>